<accession>A0ABW2Y2L3</accession>
<keyword evidence="3" id="KW-1185">Reference proteome</keyword>
<dbReference type="EMBL" id="JBHTGP010000035">
    <property type="protein sequence ID" value="MFD0691993.1"/>
    <property type="molecule type" value="Genomic_DNA"/>
</dbReference>
<evidence type="ECO:0000259" key="1">
    <source>
        <dbReference type="Pfam" id="PF08241"/>
    </source>
</evidence>
<protein>
    <submittedName>
        <fullName evidence="2">Class I SAM-dependent methyltransferase</fullName>
        <ecNumber evidence="2">2.1.1.-</ecNumber>
    </submittedName>
</protein>
<reference evidence="3" key="1">
    <citation type="journal article" date="2019" name="Int. J. Syst. Evol. Microbiol.">
        <title>The Global Catalogue of Microorganisms (GCM) 10K type strain sequencing project: providing services to taxonomists for standard genome sequencing and annotation.</title>
        <authorList>
            <consortium name="The Broad Institute Genomics Platform"/>
            <consortium name="The Broad Institute Genome Sequencing Center for Infectious Disease"/>
            <person name="Wu L."/>
            <person name="Ma J."/>
        </authorList>
    </citation>
    <scope>NUCLEOTIDE SEQUENCE [LARGE SCALE GENOMIC DNA]</scope>
    <source>
        <strain evidence="3">JCM 9371</strain>
    </source>
</reference>
<dbReference type="RefSeq" id="WP_131759896.1">
    <property type="nucleotide sequence ID" value="NZ_CAACUY010000094.1"/>
</dbReference>
<dbReference type="PANTHER" id="PTHR43591:SF24">
    <property type="entry name" value="2-METHOXY-6-POLYPRENYL-1,4-BENZOQUINOL METHYLASE, MITOCHONDRIAL"/>
    <property type="match status" value="1"/>
</dbReference>
<proteinExistence type="predicted"/>
<dbReference type="CDD" id="cd02440">
    <property type="entry name" value="AdoMet_MTases"/>
    <property type="match status" value="1"/>
</dbReference>
<gene>
    <name evidence="2" type="ORF">ACFQZM_46425</name>
</gene>
<dbReference type="Gene3D" id="3.40.50.150">
    <property type="entry name" value="Vaccinia Virus protein VP39"/>
    <property type="match status" value="1"/>
</dbReference>
<dbReference type="GO" id="GO:0008168">
    <property type="term" value="F:methyltransferase activity"/>
    <property type="evidence" value="ECO:0007669"/>
    <property type="project" value="UniProtKB-KW"/>
</dbReference>
<dbReference type="SUPFAM" id="SSF53335">
    <property type="entry name" value="S-adenosyl-L-methionine-dependent methyltransferases"/>
    <property type="match status" value="1"/>
</dbReference>
<evidence type="ECO:0000313" key="3">
    <source>
        <dbReference type="Proteomes" id="UP001597063"/>
    </source>
</evidence>
<evidence type="ECO:0000313" key="2">
    <source>
        <dbReference type="EMBL" id="MFD0691993.1"/>
    </source>
</evidence>
<dbReference type="InterPro" id="IPR013216">
    <property type="entry name" value="Methyltransf_11"/>
</dbReference>
<dbReference type="InterPro" id="IPR029063">
    <property type="entry name" value="SAM-dependent_MTases_sf"/>
</dbReference>
<organism evidence="2 3">
    <name type="scientific">Actinomadura fibrosa</name>
    <dbReference type="NCBI Taxonomy" id="111802"/>
    <lineage>
        <taxon>Bacteria</taxon>
        <taxon>Bacillati</taxon>
        <taxon>Actinomycetota</taxon>
        <taxon>Actinomycetes</taxon>
        <taxon>Streptosporangiales</taxon>
        <taxon>Thermomonosporaceae</taxon>
        <taxon>Actinomadura</taxon>
    </lineage>
</organism>
<comment type="caution">
    <text evidence="2">The sequence shown here is derived from an EMBL/GenBank/DDBJ whole genome shotgun (WGS) entry which is preliminary data.</text>
</comment>
<dbReference type="PANTHER" id="PTHR43591">
    <property type="entry name" value="METHYLTRANSFERASE"/>
    <property type="match status" value="1"/>
</dbReference>
<sequence>MTGAAGAREAPWGWNADSWASFQEDQTRGLIEATLDALAVGEGTRLLDVGCGSGLGLALALGRGAKVSGTDVSADLLEVAARRLPHGTDLPLGDLEDLPFAAEVFDVVMSFNALRYAADPVRAIKEFVRVVRSGGRIAIGGWGEVEQCQTTAFLLAVRDLYPAAPQGAHAKSANRPEQVRAAMRGAGLRLTDAGKVACPFVYPNIDIAWRALAATQLIQGAIALHDEATVHRVFDRHFAQSVQADGTVRHENTFEYTIGLPE</sequence>
<feature type="domain" description="Methyltransferase type 11" evidence="1">
    <location>
        <begin position="47"/>
        <end position="139"/>
    </location>
</feature>
<dbReference type="EC" id="2.1.1.-" evidence="2"/>
<keyword evidence="2" id="KW-0808">Transferase</keyword>
<dbReference type="GO" id="GO:0032259">
    <property type="term" value="P:methylation"/>
    <property type="evidence" value="ECO:0007669"/>
    <property type="project" value="UniProtKB-KW"/>
</dbReference>
<keyword evidence="2" id="KW-0489">Methyltransferase</keyword>
<dbReference type="Proteomes" id="UP001597063">
    <property type="component" value="Unassembled WGS sequence"/>
</dbReference>
<name>A0ABW2Y2L3_9ACTN</name>
<dbReference type="Pfam" id="PF08241">
    <property type="entry name" value="Methyltransf_11"/>
    <property type="match status" value="1"/>
</dbReference>